<evidence type="ECO:0000313" key="2">
    <source>
        <dbReference type="EMBL" id="KAF2663589.1"/>
    </source>
</evidence>
<dbReference type="Pfam" id="PF00651">
    <property type="entry name" value="BTB"/>
    <property type="match status" value="1"/>
</dbReference>
<dbReference type="PANTHER" id="PTHR24413">
    <property type="entry name" value="SPECKLE-TYPE POZ PROTEIN"/>
    <property type="match status" value="1"/>
</dbReference>
<gene>
    <name evidence="2" type="ORF">BT63DRAFT_465780</name>
</gene>
<dbReference type="PROSITE" id="PS50097">
    <property type="entry name" value="BTB"/>
    <property type="match status" value="1"/>
</dbReference>
<name>A0A6A6TU45_9PEZI</name>
<evidence type="ECO:0000259" key="1">
    <source>
        <dbReference type="PROSITE" id="PS50097"/>
    </source>
</evidence>
<dbReference type="SMART" id="SM00225">
    <property type="entry name" value="BTB"/>
    <property type="match status" value="1"/>
</dbReference>
<dbReference type="OrthoDB" id="6359816at2759"/>
<sequence>MATASQQFQDALGQLFEDNTFSDFVVECGPKTWHLHRSTLKIHSPYFKALCTGNFEEAKNQKVVIKDKAPEVVECVLKIMYHGPSDLRILVDMLLNLHPARNPFITWIEVHKCANYFQIGWMGKGIIDDLQAYAEAALSPQDYSWKHILPSLTAPEGPCEGRTVQSFVEGVKHAINVYGADTKTDLLESLAGICAIHLPYLMVSRCWNDLQKDVEAHLFTTRVISLYFWGSTTPLLSKQLQIMHACWGCSCQLAVQQAPDFRVGQDSKIVQRYCSFCLPIIQQWLAAPAPAEIATDEVSDDMSNLSMDDGH</sequence>
<keyword evidence="3" id="KW-1185">Reference proteome</keyword>
<protein>
    <recommendedName>
        <fullName evidence="1">BTB domain-containing protein</fullName>
    </recommendedName>
</protein>
<accession>A0A6A6TU45</accession>
<dbReference type="SUPFAM" id="SSF54695">
    <property type="entry name" value="POZ domain"/>
    <property type="match status" value="1"/>
</dbReference>
<organism evidence="2 3">
    <name type="scientific">Microthyrium microscopicum</name>
    <dbReference type="NCBI Taxonomy" id="703497"/>
    <lineage>
        <taxon>Eukaryota</taxon>
        <taxon>Fungi</taxon>
        <taxon>Dikarya</taxon>
        <taxon>Ascomycota</taxon>
        <taxon>Pezizomycotina</taxon>
        <taxon>Dothideomycetes</taxon>
        <taxon>Dothideomycetes incertae sedis</taxon>
        <taxon>Microthyriales</taxon>
        <taxon>Microthyriaceae</taxon>
        <taxon>Microthyrium</taxon>
    </lineage>
</organism>
<dbReference type="Gene3D" id="3.30.710.10">
    <property type="entry name" value="Potassium Channel Kv1.1, Chain A"/>
    <property type="match status" value="1"/>
</dbReference>
<dbReference type="InterPro" id="IPR000210">
    <property type="entry name" value="BTB/POZ_dom"/>
</dbReference>
<proteinExistence type="predicted"/>
<dbReference type="InterPro" id="IPR011333">
    <property type="entry name" value="SKP1/BTB/POZ_sf"/>
</dbReference>
<feature type="domain" description="BTB" evidence="1">
    <location>
        <begin position="22"/>
        <end position="89"/>
    </location>
</feature>
<dbReference type="Proteomes" id="UP000799302">
    <property type="component" value="Unassembled WGS sequence"/>
</dbReference>
<evidence type="ECO:0000313" key="3">
    <source>
        <dbReference type="Proteomes" id="UP000799302"/>
    </source>
</evidence>
<dbReference type="EMBL" id="MU004245">
    <property type="protein sequence ID" value="KAF2663589.1"/>
    <property type="molecule type" value="Genomic_DNA"/>
</dbReference>
<reference evidence="2" key="1">
    <citation type="journal article" date="2020" name="Stud. Mycol.">
        <title>101 Dothideomycetes genomes: a test case for predicting lifestyles and emergence of pathogens.</title>
        <authorList>
            <person name="Haridas S."/>
            <person name="Albert R."/>
            <person name="Binder M."/>
            <person name="Bloem J."/>
            <person name="Labutti K."/>
            <person name="Salamov A."/>
            <person name="Andreopoulos B."/>
            <person name="Baker S."/>
            <person name="Barry K."/>
            <person name="Bills G."/>
            <person name="Bluhm B."/>
            <person name="Cannon C."/>
            <person name="Castanera R."/>
            <person name="Culley D."/>
            <person name="Daum C."/>
            <person name="Ezra D."/>
            <person name="Gonzalez J."/>
            <person name="Henrissat B."/>
            <person name="Kuo A."/>
            <person name="Liang C."/>
            <person name="Lipzen A."/>
            <person name="Lutzoni F."/>
            <person name="Magnuson J."/>
            <person name="Mondo S."/>
            <person name="Nolan M."/>
            <person name="Ohm R."/>
            <person name="Pangilinan J."/>
            <person name="Park H.-J."/>
            <person name="Ramirez L."/>
            <person name="Alfaro M."/>
            <person name="Sun H."/>
            <person name="Tritt A."/>
            <person name="Yoshinaga Y."/>
            <person name="Zwiers L.-H."/>
            <person name="Turgeon B."/>
            <person name="Goodwin S."/>
            <person name="Spatafora J."/>
            <person name="Crous P."/>
            <person name="Grigoriev I."/>
        </authorList>
    </citation>
    <scope>NUCLEOTIDE SEQUENCE</scope>
    <source>
        <strain evidence="2">CBS 115976</strain>
    </source>
</reference>
<dbReference type="AlphaFoldDB" id="A0A6A6TU45"/>